<organism evidence="1 2">
    <name type="scientific">Prorocentrum cordatum</name>
    <dbReference type="NCBI Taxonomy" id="2364126"/>
    <lineage>
        <taxon>Eukaryota</taxon>
        <taxon>Sar</taxon>
        <taxon>Alveolata</taxon>
        <taxon>Dinophyceae</taxon>
        <taxon>Prorocentrales</taxon>
        <taxon>Prorocentraceae</taxon>
        <taxon>Prorocentrum</taxon>
    </lineage>
</organism>
<evidence type="ECO:0000313" key="2">
    <source>
        <dbReference type="Proteomes" id="UP001189429"/>
    </source>
</evidence>
<gene>
    <name evidence="1" type="ORF">PCOR1329_LOCUS69524</name>
</gene>
<keyword evidence="2" id="KW-1185">Reference proteome</keyword>
<dbReference type="Proteomes" id="UP001189429">
    <property type="component" value="Unassembled WGS sequence"/>
</dbReference>
<protein>
    <submittedName>
        <fullName evidence="1">Uncharacterized protein</fullName>
    </submittedName>
</protein>
<evidence type="ECO:0000313" key="1">
    <source>
        <dbReference type="EMBL" id="CAK0888809.1"/>
    </source>
</evidence>
<proteinExistence type="predicted"/>
<accession>A0ABN9WQ45</accession>
<name>A0ABN9WQ45_9DINO</name>
<dbReference type="EMBL" id="CAUYUJ010019135">
    <property type="protein sequence ID" value="CAK0888809.1"/>
    <property type="molecule type" value="Genomic_DNA"/>
</dbReference>
<reference evidence="1" key="1">
    <citation type="submission" date="2023-10" db="EMBL/GenBank/DDBJ databases">
        <authorList>
            <person name="Chen Y."/>
            <person name="Shah S."/>
            <person name="Dougan E. K."/>
            <person name="Thang M."/>
            <person name="Chan C."/>
        </authorList>
    </citation>
    <scope>NUCLEOTIDE SEQUENCE [LARGE SCALE GENOMIC DNA]</scope>
</reference>
<comment type="caution">
    <text evidence="1">The sequence shown here is derived from an EMBL/GenBank/DDBJ whole genome shotgun (WGS) entry which is preliminary data.</text>
</comment>
<sequence length="159" mass="16380">MEIPPSVESTIRMGPDVKCWDQRTWPTLMAGVDDAVSIGDGAVQPSRDLLADGLSPPAAAGGSAAAGLWACSPPLRRSPAHGAALGISGTSRVAVSRGEGVAKQRAKGSLDASPGTLPGCRHGFRAPWIILTGLCAQAQLVPDRMCLPRPSFLPLPLLP</sequence>